<reference evidence="1" key="1">
    <citation type="submission" date="2019-03" db="EMBL/GenBank/DDBJ databases">
        <title>Candidatus Syntrophosphaera thermopropionivorans: a novel player in syntrophic propionate oxidation during anaerobic digestion.</title>
        <authorList>
            <person name="Dyksma S."/>
        </authorList>
    </citation>
    <scope>NUCLEOTIDE SEQUENCE</scope>
    <source>
        <strain evidence="1">W5</strain>
    </source>
</reference>
<evidence type="ECO:0000313" key="2">
    <source>
        <dbReference type="Proteomes" id="UP000294588"/>
    </source>
</evidence>
<dbReference type="EMBL" id="SMOG01000001">
    <property type="protein sequence ID" value="TDF74661.1"/>
    <property type="molecule type" value="Genomic_DNA"/>
</dbReference>
<evidence type="ECO:0000313" key="1">
    <source>
        <dbReference type="EMBL" id="TDF74661.1"/>
    </source>
</evidence>
<organism evidence="1 2">
    <name type="scientific">Candidatus Syntrophosphaera thermopropionivorans</name>
    <dbReference type="NCBI Taxonomy" id="2593015"/>
    <lineage>
        <taxon>Bacteria</taxon>
        <taxon>Pseudomonadati</taxon>
        <taxon>Candidatus Cloacimonadota</taxon>
        <taxon>Candidatus Cloacimonadia</taxon>
        <taxon>Candidatus Cloacimonadales</taxon>
        <taxon>Candidatus Cloacimonadaceae</taxon>
        <taxon>Candidatus Syntrophosphaera</taxon>
    </lineage>
</organism>
<dbReference type="Proteomes" id="UP000294588">
    <property type="component" value="Unassembled WGS sequence"/>
</dbReference>
<sequence>MKLVPSRRTSEINPMSTMLNMFDEFFNRAFEEDFEEENFRAMPMDIIERDKEYEILANLPGFKKDNVKITVHDNQLLIEANVEETKEEKKGTIYRCERYSGNYRRNLLLPDNTDVSKISAKMEDGVLHLIIPKKEPTPQKEIVIQ</sequence>
<protein>
    <submittedName>
        <fullName evidence="1">Hsp20/alpha crystallin family protein</fullName>
    </submittedName>
</protein>
<accession>A0AC61QL13</accession>
<gene>
    <name evidence="1" type="ORF">E0946_00840</name>
</gene>
<comment type="caution">
    <text evidence="1">The sequence shown here is derived from an EMBL/GenBank/DDBJ whole genome shotgun (WGS) entry which is preliminary data.</text>
</comment>
<proteinExistence type="predicted"/>
<name>A0AC61QL13_9BACT</name>
<keyword evidence="2" id="KW-1185">Reference proteome</keyword>